<sequence length="251" mass="29145">MKKKFLVLIITIISFSCKSEEKKQVNLEDKEAIERIELVELNLSTFKIETDENLTYSQIKNSVKRNLERLNDTEIDSASKLFENSLLKRIIPRWENTPWSFEGHTSIPKKGEIACGYFVSTTLRDVGLKLNRYKLAQQSPINEAKSLALNKKIITIVEEDNLKRIQEIHNRLSEGIHFIGFGRGHVGYIFKQGKALYLIHSNYMGGRRVEIEKIEDSDVFNSFVEIHLVELSTNKELLNYWRSGRELKIVQ</sequence>
<reference evidence="1 2" key="1">
    <citation type="journal article" date="2010" name="Stand. Genomic Sci.">
        <title>Complete genome sequence of Cellulophaga algicola type strain (IC166).</title>
        <authorList>
            <person name="Abt B."/>
            <person name="Lu M."/>
            <person name="Misra M."/>
            <person name="Han C."/>
            <person name="Nolan M."/>
            <person name="Lucas S."/>
            <person name="Hammon N."/>
            <person name="Deshpande S."/>
            <person name="Cheng J.F."/>
            <person name="Tapia R."/>
            <person name="Goodwin L."/>
            <person name="Pitluck S."/>
            <person name="Liolios K."/>
            <person name="Pagani I."/>
            <person name="Ivanova N."/>
            <person name="Mavromatis K."/>
            <person name="Ovchinikova G."/>
            <person name="Pati A."/>
            <person name="Chen A."/>
            <person name="Palaniappan K."/>
            <person name="Land M."/>
            <person name="Hauser L."/>
            <person name="Chang Y.J."/>
            <person name="Jeffries C.D."/>
            <person name="Detter J.C."/>
            <person name="Brambilla E."/>
            <person name="Rohde M."/>
            <person name="Tindall B.J."/>
            <person name="Goker M."/>
            <person name="Woyke T."/>
            <person name="Bristow J."/>
            <person name="Eisen J.A."/>
            <person name="Markowitz V."/>
            <person name="Hugenholtz P."/>
            <person name="Kyrpides N.C."/>
            <person name="Klenk H.P."/>
            <person name="Lapidus A."/>
        </authorList>
    </citation>
    <scope>NUCLEOTIDE SEQUENCE [LARGE SCALE GENOMIC DNA]</scope>
    <source>
        <strain evidence="2">DSM 14237 / IC166 / ACAM 630</strain>
    </source>
</reference>
<dbReference type="AlphaFoldDB" id="E6X9R8"/>
<proteinExistence type="predicted"/>
<dbReference type="OrthoDB" id="944017at2"/>
<name>E6X9R8_CELAD</name>
<dbReference type="HOGENOM" id="CLU_096025_0_0_10"/>
<dbReference type="KEGG" id="cao:Celal_2551"/>
<keyword evidence="2" id="KW-1185">Reference proteome</keyword>
<dbReference type="eggNOG" id="COG0791">
    <property type="taxonomic scope" value="Bacteria"/>
</dbReference>
<gene>
    <name evidence="1" type="ordered locus">Celal_2551</name>
</gene>
<evidence type="ECO:0000313" key="1">
    <source>
        <dbReference type="EMBL" id="ADV49838.1"/>
    </source>
</evidence>
<dbReference type="STRING" id="688270.Celal_2551"/>
<dbReference type="PROSITE" id="PS51257">
    <property type="entry name" value="PROKAR_LIPOPROTEIN"/>
    <property type="match status" value="1"/>
</dbReference>
<protein>
    <recommendedName>
        <fullName evidence="3">Lipoprotein</fullName>
    </recommendedName>
</protein>
<dbReference type="RefSeq" id="WP_013551310.1">
    <property type="nucleotide sequence ID" value="NC_014934.1"/>
</dbReference>
<evidence type="ECO:0000313" key="2">
    <source>
        <dbReference type="Proteomes" id="UP000008634"/>
    </source>
</evidence>
<organism evidence="1 2">
    <name type="scientific">Cellulophaga algicola (strain DSM 14237 / IC166 / ACAM 630)</name>
    <dbReference type="NCBI Taxonomy" id="688270"/>
    <lineage>
        <taxon>Bacteria</taxon>
        <taxon>Pseudomonadati</taxon>
        <taxon>Bacteroidota</taxon>
        <taxon>Flavobacteriia</taxon>
        <taxon>Flavobacteriales</taxon>
        <taxon>Flavobacteriaceae</taxon>
        <taxon>Cellulophaga</taxon>
    </lineage>
</organism>
<dbReference type="Proteomes" id="UP000008634">
    <property type="component" value="Chromosome"/>
</dbReference>
<evidence type="ECO:0008006" key="3">
    <source>
        <dbReference type="Google" id="ProtNLM"/>
    </source>
</evidence>
<accession>E6X9R8</accession>
<dbReference type="EMBL" id="CP002453">
    <property type="protein sequence ID" value="ADV49838.1"/>
    <property type="molecule type" value="Genomic_DNA"/>
</dbReference>